<dbReference type="InParanoid" id="A0A3N1GWN7"/>
<dbReference type="Proteomes" id="UP000276232">
    <property type="component" value="Unassembled WGS sequence"/>
</dbReference>
<name>A0A3N1GWN7_9ACTN</name>
<comment type="caution">
    <text evidence="2">The sequence shown here is derived from an EMBL/GenBank/DDBJ whole genome shotgun (WGS) entry which is preliminary data.</text>
</comment>
<accession>A0A3N1GWN7</accession>
<gene>
    <name evidence="2" type="ORF">EDC03_2472</name>
</gene>
<keyword evidence="1" id="KW-0812">Transmembrane</keyword>
<evidence type="ECO:0000313" key="3">
    <source>
        <dbReference type="Proteomes" id="UP000276232"/>
    </source>
</evidence>
<dbReference type="AlphaFoldDB" id="A0A3N1GWN7"/>
<feature type="transmembrane region" description="Helical" evidence="1">
    <location>
        <begin position="90"/>
        <end position="110"/>
    </location>
</feature>
<keyword evidence="3" id="KW-1185">Reference proteome</keyword>
<sequence length="124" mass="12649">MTTLTPVVGAALVVLGVLGYVLTGADSLTALIPAVVGVLMLAAAAVARSPRLHRHGIHAALLVALLGLLGSSMNVVRLPAVLTGTAERPAAVVVSTVMAVLLLVYLVAGVRSFAAARRRRRVTP</sequence>
<evidence type="ECO:0000313" key="2">
    <source>
        <dbReference type="EMBL" id="ROP34655.1"/>
    </source>
</evidence>
<feature type="transmembrane region" description="Helical" evidence="1">
    <location>
        <begin position="29"/>
        <end position="47"/>
    </location>
</feature>
<keyword evidence="1" id="KW-1133">Transmembrane helix</keyword>
<dbReference type="EMBL" id="RJKN01000006">
    <property type="protein sequence ID" value="ROP34655.1"/>
    <property type="molecule type" value="Genomic_DNA"/>
</dbReference>
<protein>
    <submittedName>
        <fullName evidence="2">Uncharacterized protein</fullName>
    </submittedName>
</protein>
<keyword evidence="1" id="KW-0472">Membrane</keyword>
<proteinExistence type="predicted"/>
<organism evidence="2 3">
    <name type="scientific">Pseudokineococcus lusitanus</name>
    <dbReference type="NCBI Taxonomy" id="763993"/>
    <lineage>
        <taxon>Bacteria</taxon>
        <taxon>Bacillati</taxon>
        <taxon>Actinomycetota</taxon>
        <taxon>Actinomycetes</taxon>
        <taxon>Kineosporiales</taxon>
        <taxon>Kineosporiaceae</taxon>
        <taxon>Pseudokineococcus</taxon>
    </lineage>
</organism>
<feature type="transmembrane region" description="Helical" evidence="1">
    <location>
        <begin position="59"/>
        <end position="78"/>
    </location>
</feature>
<dbReference type="RefSeq" id="WP_123380547.1">
    <property type="nucleotide sequence ID" value="NZ_RJKN01000006.1"/>
</dbReference>
<evidence type="ECO:0000256" key="1">
    <source>
        <dbReference type="SAM" id="Phobius"/>
    </source>
</evidence>
<reference evidence="2 3" key="1">
    <citation type="journal article" date="2015" name="Stand. Genomic Sci.">
        <title>Genomic Encyclopedia of Bacterial and Archaeal Type Strains, Phase III: the genomes of soil and plant-associated and newly described type strains.</title>
        <authorList>
            <person name="Whitman W.B."/>
            <person name="Woyke T."/>
            <person name="Klenk H.P."/>
            <person name="Zhou Y."/>
            <person name="Lilburn T.G."/>
            <person name="Beck B.J."/>
            <person name="De Vos P."/>
            <person name="Vandamme P."/>
            <person name="Eisen J.A."/>
            <person name="Garrity G."/>
            <person name="Hugenholtz P."/>
            <person name="Kyrpides N.C."/>
        </authorList>
    </citation>
    <scope>NUCLEOTIDE SEQUENCE [LARGE SCALE GENOMIC DNA]</scope>
    <source>
        <strain evidence="2 3">CECT 7306</strain>
    </source>
</reference>